<gene>
    <name evidence="2" type="ORF">DARMORV10_C05P60940.1</name>
</gene>
<protein>
    <submittedName>
        <fullName evidence="2">(rape) hypothetical protein</fullName>
    </submittedName>
</protein>
<proteinExistence type="predicted"/>
<evidence type="ECO:0000313" key="2">
    <source>
        <dbReference type="EMBL" id="CAF1937477.1"/>
    </source>
</evidence>
<feature type="region of interest" description="Disordered" evidence="1">
    <location>
        <begin position="1"/>
        <end position="58"/>
    </location>
</feature>
<reference evidence="2" key="1">
    <citation type="submission" date="2021-01" db="EMBL/GenBank/DDBJ databases">
        <authorList>
            <consortium name="Genoscope - CEA"/>
            <person name="William W."/>
        </authorList>
    </citation>
    <scope>NUCLEOTIDE SEQUENCE</scope>
</reference>
<feature type="compositionally biased region" description="Polar residues" evidence="1">
    <location>
        <begin position="1"/>
        <end position="16"/>
    </location>
</feature>
<dbReference type="EMBL" id="HG994369">
    <property type="protein sequence ID" value="CAF1937477.1"/>
    <property type="molecule type" value="Genomic_DNA"/>
</dbReference>
<evidence type="ECO:0000256" key="1">
    <source>
        <dbReference type="SAM" id="MobiDB-lite"/>
    </source>
</evidence>
<accession>A0A816L6F3</accession>
<organism evidence="2">
    <name type="scientific">Brassica napus</name>
    <name type="common">Rape</name>
    <dbReference type="NCBI Taxonomy" id="3708"/>
    <lineage>
        <taxon>Eukaryota</taxon>
        <taxon>Viridiplantae</taxon>
        <taxon>Streptophyta</taxon>
        <taxon>Embryophyta</taxon>
        <taxon>Tracheophyta</taxon>
        <taxon>Spermatophyta</taxon>
        <taxon>Magnoliopsida</taxon>
        <taxon>eudicotyledons</taxon>
        <taxon>Gunneridae</taxon>
        <taxon>Pentapetalae</taxon>
        <taxon>rosids</taxon>
        <taxon>malvids</taxon>
        <taxon>Brassicales</taxon>
        <taxon>Brassicaceae</taxon>
        <taxon>Brassiceae</taxon>
        <taxon>Brassica</taxon>
    </lineage>
</organism>
<dbReference type="AlphaFoldDB" id="A0A816L6F3"/>
<sequence length="86" mass="10073">MDTMMETSQENQQSTAQRKRKADEIEGEGQDDGEDDGDASSREGFQEWDGFNVDKENFPGRWSYRARLHAKQCRFDRGQIQQNQRL</sequence>
<feature type="compositionally biased region" description="Acidic residues" evidence="1">
    <location>
        <begin position="25"/>
        <end position="38"/>
    </location>
</feature>
<name>A0A816L6F3_BRANA</name>
<dbReference type="Proteomes" id="UP001295469">
    <property type="component" value="Chromosome C05"/>
</dbReference>